<proteinExistence type="inferred from homology"/>
<dbReference type="PANTHER" id="PTHR42932">
    <property type="entry name" value="GENERAL STRESS PROTEIN 20U"/>
    <property type="match status" value="1"/>
</dbReference>
<keyword evidence="5" id="KW-1185">Reference proteome</keyword>
<dbReference type="CDD" id="cd01043">
    <property type="entry name" value="DPS"/>
    <property type="match status" value="1"/>
</dbReference>
<dbReference type="Proteomes" id="UP000286773">
    <property type="component" value="Unassembled WGS sequence"/>
</dbReference>
<dbReference type="AlphaFoldDB" id="A0A430APH2"/>
<dbReference type="OrthoDB" id="9797023at2"/>
<dbReference type="InterPro" id="IPR002177">
    <property type="entry name" value="DPS_DNA-bd"/>
</dbReference>
<evidence type="ECO:0000313" key="5">
    <source>
        <dbReference type="Proteomes" id="UP000286773"/>
    </source>
</evidence>
<dbReference type="EMBL" id="NGKC01000016">
    <property type="protein sequence ID" value="RSU09787.1"/>
    <property type="molecule type" value="Genomic_DNA"/>
</dbReference>
<dbReference type="InterPro" id="IPR023188">
    <property type="entry name" value="DPS_DNA-bd_CS"/>
</dbReference>
<dbReference type="Pfam" id="PF00210">
    <property type="entry name" value="Ferritin"/>
    <property type="match status" value="1"/>
</dbReference>
<comment type="similarity">
    <text evidence="1 2">Belongs to the Dps family.</text>
</comment>
<comment type="caution">
    <text evidence="4">The sequence shown here is derived from an EMBL/GenBank/DDBJ whole genome shotgun (WGS) entry which is preliminary data.</text>
</comment>
<name>A0A430APH2_9ENTE</name>
<dbReference type="SUPFAM" id="SSF47240">
    <property type="entry name" value="Ferritin-like"/>
    <property type="match status" value="1"/>
</dbReference>
<dbReference type="PRINTS" id="PR01346">
    <property type="entry name" value="HELNAPAPROT"/>
</dbReference>
<gene>
    <name evidence="4" type="ORF">CBF27_11930</name>
</gene>
<sequence>MSNEKTKAVLNQAVADLSQFAVVIHQAHWYMRGKGFLTMHPRMDDYMDEINDHLDVIAERLIIIGGSPYSTLKEFADNTKIADEIGTYSKTMEERIAVLLKGYRYLKDLCAEAIAVTDEENDHVTQDIFIGFKADVEKTIWMLEAELGNEPGL</sequence>
<reference evidence="4 5" key="1">
    <citation type="submission" date="2017-05" db="EMBL/GenBank/DDBJ databases">
        <title>Vagococcus spp. assemblies.</title>
        <authorList>
            <person name="Gulvik C.A."/>
        </authorList>
    </citation>
    <scope>NUCLEOTIDE SEQUENCE [LARGE SCALE GENOMIC DNA]</scope>
    <source>
        <strain evidence="4 5">LMG 24798</strain>
    </source>
</reference>
<dbReference type="GO" id="GO:0008199">
    <property type="term" value="F:ferric iron binding"/>
    <property type="evidence" value="ECO:0007669"/>
    <property type="project" value="InterPro"/>
</dbReference>
<dbReference type="PANTHER" id="PTHR42932:SF1">
    <property type="entry name" value="GENERAL STRESS PROTEIN 20U"/>
    <property type="match status" value="1"/>
</dbReference>
<dbReference type="GO" id="GO:0016722">
    <property type="term" value="F:oxidoreductase activity, acting on metal ions"/>
    <property type="evidence" value="ECO:0007669"/>
    <property type="project" value="InterPro"/>
</dbReference>
<accession>A0A430APH2</accession>
<dbReference type="InterPro" id="IPR012347">
    <property type="entry name" value="Ferritin-like"/>
</dbReference>
<dbReference type="PIRSF" id="PIRSF005900">
    <property type="entry name" value="Dps"/>
    <property type="match status" value="1"/>
</dbReference>
<evidence type="ECO:0000259" key="3">
    <source>
        <dbReference type="Pfam" id="PF00210"/>
    </source>
</evidence>
<dbReference type="Gene3D" id="1.20.1260.10">
    <property type="match status" value="1"/>
</dbReference>
<evidence type="ECO:0000256" key="1">
    <source>
        <dbReference type="ARBA" id="ARBA00009497"/>
    </source>
</evidence>
<dbReference type="InterPro" id="IPR008331">
    <property type="entry name" value="Ferritin_DPS_dom"/>
</dbReference>
<dbReference type="InterPro" id="IPR009078">
    <property type="entry name" value="Ferritin-like_SF"/>
</dbReference>
<evidence type="ECO:0000313" key="4">
    <source>
        <dbReference type="EMBL" id="RSU09787.1"/>
    </source>
</evidence>
<dbReference type="PROSITE" id="PS00819">
    <property type="entry name" value="DPS_2"/>
    <property type="match status" value="1"/>
</dbReference>
<dbReference type="RefSeq" id="WP_126814619.1">
    <property type="nucleotide sequence ID" value="NZ_NGKC01000016.1"/>
</dbReference>
<organism evidence="4 5">
    <name type="scientific">Vagococcus acidifermentans</name>
    <dbReference type="NCBI Taxonomy" id="564710"/>
    <lineage>
        <taxon>Bacteria</taxon>
        <taxon>Bacillati</taxon>
        <taxon>Bacillota</taxon>
        <taxon>Bacilli</taxon>
        <taxon>Lactobacillales</taxon>
        <taxon>Enterococcaceae</taxon>
        <taxon>Vagococcus</taxon>
    </lineage>
</organism>
<evidence type="ECO:0000256" key="2">
    <source>
        <dbReference type="RuleBase" id="RU003875"/>
    </source>
</evidence>
<protein>
    <submittedName>
        <fullName evidence="4">DNA starvation/stationary phase protection protein</fullName>
    </submittedName>
</protein>
<feature type="domain" description="Ferritin/DPS" evidence="3">
    <location>
        <begin position="8"/>
        <end position="149"/>
    </location>
</feature>